<dbReference type="GO" id="GO:0008168">
    <property type="term" value="F:methyltransferase activity"/>
    <property type="evidence" value="ECO:0007669"/>
    <property type="project" value="UniProtKB-KW"/>
</dbReference>
<evidence type="ECO:0000256" key="3">
    <source>
        <dbReference type="SAM" id="MobiDB-lite"/>
    </source>
</evidence>
<dbReference type="SUPFAM" id="SSF53335">
    <property type="entry name" value="S-adenosyl-L-methionine-dependent methyltransferases"/>
    <property type="match status" value="1"/>
</dbReference>
<sequence>MDSSTSMEDPSRIDAHGALLHPPSPTLYNTNDDDGSTGVIDFSTLALRHAGLSAQLKPNGQLDFSDPASVRELTRALLARDFALRLSVVPEDRLCPPVPGRWAYVAWVGGLVDSTDPRVPKGDVMGRGERERQVLGVDVGTGASAIYALLALRARRGWRVVATEADKKSLRAARANVSDNGAGVVGRCRVVEAEEREEDGQDGQRDEGGEEGAGQGDSKRLRILPLKALREMGVHRVDFVMVNPPFYASAEEMRASARAKKRPPNSCCTGSEGEMICEGGEVGFVGRMIAESVAIRDAATMARRGPRRGMGTKEGGTLQVQWWTSMLGKLSSIGVLIEQLRGQGCSNYAVTEFVQGSKTRRWGLAWSWEGWRPSVDVARAIPGLEKRLLPSVTEARFEVEGEADGVGKRVDEYVEELELDGDDDEGDGVRWVWKPRERMGLGACHRGDCWSRKARRAREQEARRRRRAGEVDQVMGGGDEEDETEPQLVFRIRVAEGELGMARVEVRWLRGQDAVLFESFVGWLKRKLKEG</sequence>
<proteinExistence type="predicted"/>
<protein>
    <recommendedName>
        <fullName evidence="6">U6 small nuclear RNA (adenine-(43)-N(6))-methyltransferase</fullName>
    </recommendedName>
</protein>
<organism evidence="4 5">
    <name type="scientific">Cyphellophora europaea (strain CBS 101466)</name>
    <name type="common">Phialophora europaea</name>
    <dbReference type="NCBI Taxonomy" id="1220924"/>
    <lineage>
        <taxon>Eukaryota</taxon>
        <taxon>Fungi</taxon>
        <taxon>Dikarya</taxon>
        <taxon>Ascomycota</taxon>
        <taxon>Pezizomycotina</taxon>
        <taxon>Eurotiomycetes</taxon>
        <taxon>Chaetothyriomycetidae</taxon>
        <taxon>Chaetothyriales</taxon>
        <taxon>Cyphellophoraceae</taxon>
        <taxon>Cyphellophora</taxon>
    </lineage>
</organism>
<dbReference type="InParanoid" id="W2RMX8"/>
<dbReference type="VEuPathDB" id="FungiDB:HMPREF1541_07440"/>
<evidence type="ECO:0008006" key="6">
    <source>
        <dbReference type="Google" id="ProtNLM"/>
    </source>
</evidence>
<keyword evidence="5" id="KW-1185">Reference proteome</keyword>
<dbReference type="Gene3D" id="3.40.50.150">
    <property type="entry name" value="Vaccinia Virus protein VP39"/>
    <property type="match status" value="1"/>
</dbReference>
<evidence type="ECO:0000313" key="4">
    <source>
        <dbReference type="EMBL" id="ETN37817.1"/>
    </source>
</evidence>
<dbReference type="EMBL" id="KB822723">
    <property type="protein sequence ID" value="ETN37817.1"/>
    <property type="molecule type" value="Genomic_DNA"/>
</dbReference>
<dbReference type="InterPro" id="IPR029063">
    <property type="entry name" value="SAM-dependent_MTases_sf"/>
</dbReference>
<reference evidence="4 5" key="1">
    <citation type="submission" date="2013-03" db="EMBL/GenBank/DDBJ databases">
        <title>The Genome Sequence of Phialophora europaea CBS 101466.</title>
        <authorList>
            <consortium name="The Broad Institute Genomics Platform"/>
            <person name="Cuomo C."/>
            <person name="de Hoog S."/>
            <person name="Gorbushina A."/>
            <person name="Walker B."/>
            <person name="Young S.K."/>
            <person name="Zeng Q."/>
            <person name="Gargeya S."/>
            <person name="Fitzgerald M."/>
            <person name="Haas B."/>
            <person name="Abouelleil A."/>
            <person name="Allen A.W."/>
            <person name="Alvarado L."/>
            <person name="Arachchi H.M."/>
            <person name="Berlin A.M."/>
            <person name="Chapman S.B."/>
            <person name="Gainer-Dewar J."/>
            <person name="Goldberg J."/>
            <person name="Griggs A."/>
            <person name="Gujja S."/>
            <person name="Hansen M."/>
            <person name="Howarth C."/>
            <person name="Imamovic A."/>
            <person name="Ireland A."/>
            <person name="Larimer J."/>
            <person name="McCowan C."/>
            <person name="Murphy C."/>
            <person name="Pearson M."/>
            <person name="Poon T.W."/>
            <person name="Priest M."/>
            <person name="Roberts A."/>
            <person name="Saif S."/>
            <person name="Shea T."/>
            <person name="Sisk P."/>
            <person name="Sykes S."/>
            <person name="Wortman J."/>
            <person name="Nusbaum C."/>
            <person name="Birren B."/>
        </authorList>
    </citation>
    <scope>NUCLEOTIDE SEQUENCE [LARGE SCALE GENOMIC DNA]</scope>
    <source>
        <strain evidence="4 5">CBS 101466</strain>
    </source>
</reference>
<dbReference type="GO" id="GO:0070475">
    <property type="term" value="P:rRNA base methylation"/>
    <property type="evidence" value="ECO:0007669"/>
    <property type="project" value="TreeGrafter"/>
</dbReference>
<dbReference type="eggNOG" id="KOG2912">
    <property type="taxonomic scope" value="Eukaryota"/>
</dbReference>
<dbReference type="InterPro" id="IPR010286">
    <property type="entry name" value="METTL16/RlmF"/>
</dbReference>
<feature type="region of interest" description="Disordered" evidence="3">
    <location>
        <begin position="1"/>
        <end position="32"/>
    </location>
</feature>
<dbReference type="PANTHER" id="PTHR13393">
    <property type="entry name" value="SAM-DEPENDENT METHYLTRANSFERASE"/>
    <property type="match status" value="1"/>
</dbReference>
<dbReference type="OrthoDB" id="514248at2759"/>
<dbReference type="HOGENOM" id="CLU_027534_0_1_1"/>
<dbReference type="Pfam" id="PF05971">
    <property type="entry name" value="Methyltransf_10"/>
    <property type="match status" value="3"/>
</dbReference>
<name>W2RMX8_CYPE1</name>
<feature type="region of interest" description="Disordered" evidence="3">
    <location>
        <begin position="191"/>
        <end position="217"/>
    </location>
</feature>
<dbReference type="AlphaFoldDB" id="W2RMX8"/>
<feature type="region of interest" description="Disordered" evidence="3">
    <location>
        <begin position="461"/>
        <end position="483"/>
    </location>
</feature>
<dbReference type="GeneID" id="19974779"/>
<gene>
    <name evidence="4" type="ORF">HMPREF1541_07440</name>
</gene>
<keyword evidence="2" id="KW-0808">Transferase</keyword>
<evidence type="ECO:0000313" key="5">
    <source>
        <dbReference type="Proteomes" id="UP000030752"/>
    </source>
</evidence>
<evidence type="ECO:0000256" key="2">
    <source>
        <dbReference type="ARBA" id="ARBA00022679"/>
    </source>
</evidence>
<dbReference type="Proteomes" id="UP000030752">
    <property type="component" value="Unassembled WGS sequence"/>
</dbReference>
<keyword evidence="1" id="KW-0489">Methyltransferase</keyword>
<dbReference type="PANTHER" id="PTHR13393:SF0">
    <property type="entry name" value="RNA N6-ADENOSINE-METHYLTRANSFERASE METTL16"/>
    <property type="match status" value="1"/>
</dbReference>
<dbReference type="GO" id="GO:0005634">
    <property type="term" value="C:nucleus"/>
    <property type="evidence" value="ECO:0007669"/>
    <property type="project" value="TreeGrafter"/>
</dbReference>
<dbReference type="STRING" id="1220924.W2RMX8"/>
<evidence type="ECO:0000256" key="1">
    <source>
        <dbReference type="ARBA" id="ARBA00022603"/>
    </source>
</evidence>
<dbReference type="RefSeq" id="XP_008719986.1">
    <property type="nucleotide sequence ID" value="XM_008721764.1"/>
</dbReference>
<accession>W2RMX8</accession>